<evidence type="ECO:0000313" key="9">
    <source>
        <dbReference type="Proteomes" id="UP000262583"/>
    </source>
</evidence>
<dbReference type="Pfam" id="PF17805">
    <property type="entry name" value="AsnC_trans_reg2"/>
    <property type="match status" value="1"/>
</dbReference>
<evidence type="ECO:0000256" key="5">
    <source>
        <dbReference type="ARBA" id="ARBA00048470"/>
    </source>
</evidence>
<comment type="similarity">
    <text evidence="3">Belongs to the Ahb/Nir family.</text>
</comment>
<comment type="catalytic activity">
    <reaction evidence="5">
        <text>siroheme + 2 H(+) = 12,18-didecarboxysiroheme + 2 CO2</text>
        <dbReference type="Rhea" id="RHEA:19093"/>
        <dbReference type="ChEBI" id="CHEBI:15378"/>
        <dbReference type="ChEBI" id="CHEBI:16526"/>
        <dbReference type="ChEBI" id="CHEBI:60052"/>
        <dbReference type="ChEBI" id="CHEBI:140497"/>
        <dbReference type="EC" id="4.1.1.111"/>
    </reaction>
</comment>
<comment type="pathway">
    <text evidence="2">Porphyrin-containing compound metabolism.</text>
</comment>
<dbReference type="GO" id="GO:0016829">
    <property type="term" value="F:lyase activity"/>
    <property type="evidence" value="ECO:0007669"/>
    <property type="project" value="UniProtKB-KW"/>
</dbReference>
<dbReference type="EMBL" id="CP030759">
    <property type="protein sequence ID" value="AXA35772.1"/>
    <property type="molecule type" value="Genomic_DNA"/>
</dbReference>
<protein>
    <recommendedName>
        <fullName evidence="4">siroheme decarboxylase</fullName>
        <ecNumber evidence="4">4.1.1.111</ecNumber>
    </recommendedName>
</protein>
<dbReference type="KEGG" id="schv:BRCON_0995"/>
<feature type="domain" description="Siroheme decarboxylase NirL-like HTH" evidence="7">
    <location>
        <begin position="7"/>
        <end position="54"/>
    </location>
</feature>
<dbReference type="EC" id="4.1.1.111" evidence="4"/>
<dbReference type="InterPro" id="IPR053953">
    <property type="entry name" value="NirdL-like_HTH"/>
</dbReference>
<proteinExistence type="inferred from homology"/>
<dbReference type="Pfam" id="PF22451">
    <property type="entry name" value="NirdL-like_HTH"/>
    <property type="match status" value="1"/>
</dbReference>
<feature type="domain" description="Siroheme decarboxylase AsnC-like ligand binding" evidence="6">
    <location>
        <begin position="64"/>
        <end position="150"/>
    </location>
</feature>
<name>A0A2Z4Y4W3_SUMC1</name>
<evidence type="ECO:0000256" key="1">
    <source>
        <dbReference type="ARBA" id="ARBA00023239"/>
    </source>
</evidence>
<dbReference type="Proteomes" id="UP000262583">
    <property type="component" value="Chromosome"/>
</dbReference>
<reference evidence="8 9" key="1">
    <citation type="submission" date="2018-05" db="EMBL/GenBank/DDBJ databases">
        <title>A metagenomic window into the 2 km-deep terrestrial subsurface aquifer revealed taxonomically and functionally diverse microbial community comprising novel uncultured bacterial lineages.</title>
        <authorList>
            <person name="Kadnikov V.V."/>
            <person name="Mardanov A.V."/>
            <person name="Beletsky A.V."/>
            <person name="Banks D."/>
            <person name="Pimenov N.V."/>
            <person name="Frank Y.A."/>
            <person name="Karnachuk O.V."/>
            <person name="Ravin N.V."/>
        </authorList>
    </citation>
    <scope>NUCLEOTIDE SEQUENCE [LARGE SCALE GENOMIC DNA]</scope>
    <source>
        <strain evidence="8">BY</strain>
    </source>
</reference>
<organism evidence="8 9">
    <name type="scientific">Sumerlaea chitinivorans</name>
    <dbReference type="NCBI Taxonomy" id="2250252"/>
    <lineage>
        <taxon>Bacteria</taxon>
        <taxon>Candidatus Sumerlaeota</taxon>
        <taxon>Candidatus Sumerlaeia</taxon>
        <taxon>Candidatus Sumerlaeales</taxon>
        <taxon>Candidatus Sumerlaeaceae</taxon>
        <taxon>Candidatus Sumerlaea</taxon>
    </lineage>
</organism>
<dbReference type="InterPro" id="IPR036390">
    <property type="entry name" value="WH_DNA-bd_sf"/>
</dbReference>
<dbReference type="SUPFAM" id="SSF46785">
    <property type="entry name" value="Winged helix' DNA-binding domain"/>
    <property type="match status" value="1"/>
</dbReference>
<dbReference type="PANTHER" id="PTHR43413:SF1">
    <property type="entry name" value="SIROHEME DECARBOXYLASE NIRL SUBUNIT"/>
    <property type="match status" value="1"/>
</dbReference>
<dbReference type="AlphaFoldDB" id="A0A2Z4Y4W3"/>
<keyword evidence="1" id="KW-0456">Lyase</keyword>
<dbReference type="InterPro" id="IPR050684">
    <property type="entry name" value="HTH-Siroheme_Decarb"/>
</dbReference>
<evidence type="ECO:0000259" key="6">
    <source>
        <dbReference type="Pfam" id="PF17805"/>
    </source>
</evidence>
<evidence type="ECO:0000256" key="3">
    <source>
        <dbReference type="ARBA" id="ARBA00023457"/>
    </source>
</evidence>
<evidence type="ECO:0000259" key="7">
    <source>
        <dbReference type="Pfam" id="PF22451"/>
    </source>
</evidence>
<sequence>MPFTDLEKAIIRELQGTIPLDTLHPYEEIARRVGITEEELHDILRKWKERGIIRRMGAVLKHQKVGKTYNAMSVWRVPDKDKAKEVAAALMSYKEITHCYERPTYPTWPYNLFGMMHCDTRERCDEIAREVAEKTGVTEYALLLSTKEYKKESLQYF</sequence>
<gene>
    <name evidence="8" type="ORF">BRCON_0995</name>
</gene>
<accession>A0A2Z4Y4W3</accession>
<evidence type="ECO:0000256" key="4">
    <source>
        <dbReference type="ARBA" id="ARBA00023471"/>
    </source>
</evidence>
<dbReference type="InterPro" id="IPR040523">
    <property type="entry name" value="AsnC_trans_reg2"/>
</dbReference>
<evidence type="ECO:0000256" key="2">
    <source>
        <dbReference type="ARBA" id="ARBA00023444"/>
    </source>
</evidence>
<evidence type="ECO:0000313" key="8">
    <source>
        <dbReference type="EMBL" id="AXA35772.1"/>
    </source>
</evidence>
<dbReference type="PANTHER" id="PTHR43413">
    <property type="entry name" value="TRANSCRIPTIONAL REGULATOR, ASNC FAMILY"/>
    <property type="match status" value="1"/>
</dbReference>
<dbReference type="Gene3D" id="3.30.70.3460">
    <property type="match status" value="1"/>
</dbReference>